<evidence type="ECO:0000313" key="5">
    <source>
        <dbReference type="EMBL" id="SLN65168.1"/>
    </source>
</evidence>
<organism evidence="5 6">
    <name type="scientific">Roseovarius halotolerans</name>
    <dbReference type="NCBI Taxonomy" id="505353"/>
    <lineage>
        <taxon>Bacteria</taxon>
        <taxon>Pseudomonadati</taxon>
        <taxon>Pseudomonadota</taxon>
        <taxon>Alphaproteobacteria</taxon>
        <taxon>Rhodobacterales</taxon>
        <taxon>Roseobacteraceae</taxon>
        <taxon>Roseovarius</taxon>
    </lineage>
</organism>
<accession>A0A1X6ZY87</accession>
<dbReference type="PANTHER" id="PTHR43537">
    <property type="entry name" value="TRANSCRIPTIONAL REGULATOR, GNTR FAMILY"/>
    <property type="match status" value="1"/>
</dbReference>
<dbReference type="OrthoDB" id="9815654at2"/>
<dbReference type="Pfam" id="PF07729">
    <property type="entry name" value="FCD"/>
    <property type="match status" value="1"/>
</dbReference>
<dbReference type="CDD" id="cd07377">
    <property type="entry name" value="WHTH_GntR"/>
    <property type="match status" value="1"/>
</dbReference>
<dbReference type="InterPro" id="IPR000524">
    <property type="entry name" value="Tscrpt_reg_HTH_GntR"/>
</dbReference>
<dbReference type="SUPFAM" id="SSF46785">
    <property type="entry name" value="Winged helix' DNA-binding domain"/>
    <property type="match status" value="1"/>
</dbReference>
<dbReference type="RefSeq" id="WP_085819222.1">
    <property type="nucleotide sequence ID" value="NZ_FWFU01000006.1"/>
</dbReference>
<dbReference type="SMART" id="SM00345">
    <property type="entry name" value="HTH_GNTR"/>
    <property type="match status" value="1"/>
</dbReference>
<keyword evidence="2" id="KW-0238">DNA-binding</keyword>
<dbReference type="InterPro" id="IPR011711">
    <property type="entry name" value="GntR_C"/>
</dbReference>
<keyword evidence="3" id="KW-0804">Transcription</keyword>
<sequence>MEENQGLSAISQASLGDVAYEKIANAIISGAFKPGEKLTIRNLADRLETSSTPVRDAMKRLLLEGALEQRAARDIRVPIITADRYREIADIRLELEGLAAARAAERRTDADIAALEKNISDNEIAMKANDWERCIALNKQFHFALPETANMPILSSHLDGLWLQIGPPISSFYAHGGRDMIDHHYDVFAAIKAQKPSDARKHIVADIASSVDHIIAHIEKAANA</sequence>
<dbReference type="GO" id="GO:0003700">
    <property type="term" value="F:DNA-binding transcription factor activity"/>
    <property type="evidence" value="ECO:0007669"/>
    <property type="project" value="InterPro"/>
</dbReference>
<dbReference type="Proteomes" id="UP000193207">
    <property type="component" value="Unassembled WGS sequence"/>
</dbReference>
<protein>
    <submittedName>
        <fullName evidence="5">HTH-type transcriptional regulator McbR</fullName>
    </submittedName>
</protein>
<evidence type="ECO:0000256" key="2">
    <source>
        <dbReference type="ARBA" id="ARBA00023125"/>
    </source>
</evidence>
<dbReference type="InterPro" id="IPR036390">
    <property type="entry name" value="WH_DNA-bd_sf"/>
</dbReference>
<name>A0A1X6ZY87_9RHOB</name>
<proteinExistence type="predicted"/>
<evidence type="ECO:0000256" key="1">
    <source>
        <dbReference type="ARBA" id="ARBA00023015"/>
    </source>
</evidence>
<dbReference type="EMBL" id="FWFU01000006">
    <property type="protein sequence ID" value="SLN65168.1"/>
    <property type="molecule type" value="Genomic_DNA"/>
</dbReference>
<feature type="domain" description="HTH gntR-type" evidence="4">
    <location>
        <begin position="13"/>
        <end position="80"/>
    </location>
</feature>
<dbReference type="Gene3D" id="1.10.10.10">
    <property type="entry name" value="Winged helix-like DNA-binding domain superfamily/Winged helix DNA-binding domain"/>
    <property type="match status" value="1"/>
</dbReference>
<keyword evidence="1" id="KW-0805">Transcription regulation</keyword>
<gene>
    <name evidence="5" type="primary">mcbR_4</name>
    <name evidence="5" type="ORF">ROH8110_03667</name>
</gene>
<keyword evidence="6" id="KW-1185">Reference proteome</keyword>
<dbReference type="Gene3D" id="1.20.120.530">
    <property type="entry name" value="GntR ligand-binding domain-like"/>
    <property type="match status" value="1"/>
</dbReference>
<dbReference type="InterPro" id="IPR008920">
    <property type="entry name" value="TF_FadR/GntR_C"/>
</dbReference>
<dbReference type="PANTHER" id="PTHR43537:SF39">
    <property type="entry name" value="HTH-TYPE TRANSCRIPTIONAL REGULATOR MCBR"/>
    <property type="match status" value="1"/>
</dbReference>
<evidence type="ECO:0000259" key="4">
    <source>
        <dbReference type="PROSITE" id="PS50949"/>
    </source>
</evidence>
<reference evidence="5 6" key="1">
    <citation type="submission" date="2017-03" db="EMBL/GenBank/DDBJ databases">
        <authorList>
            <person name="Afonso C.L."/>
            <person name="Miller P.J."/>
            <person name="Scott M.A."/>
            <person name="Spackman E."/>
            <person name="Goraichik I."/>
            <person name="Dimitrov K.M."/>
            <person name="Suarez D.L."/>
            <person name="Swayne D.E."/>
        </authorList>
    </citation>
    <scope>NUCLEOTIDE SEQUENCE [LARGE SCALE GENOMIC DNA]</scope>
    <source>
        <strain evidence="5 6">CECT 8110</strain>
    </source>
</reference>
<evidence type="ECO:0000313" key="6">
    <source>
        <dbReference type="Proteomes" id="UP000193207"/>
    </source>
</evidence>
<dbReference type="GO" id="GO:0003677">
    <property type="term" value="F:DNA binding"/>
    <property type="evidence" value="ECO:0007669"/>
    <property type="project" value="UniProtKB-KW"/>
</dbReference>
<dbReference type="SUPFAM" id="SSF48008">
    <property type="entry name" value="GntR ligand-binding domain-like"/>
    <property type="match status" value="1"/>
</dbReference>
<dbReference type="Pfam" id="PF00392">
    <property type="entry name" value="GntR"/>
    <property type="match status" value="1"/>
</dbReference>
<dbReference type="SMART" id="SM00895">
    <property type="entry name" value="FCD"/>
    <property type="match status" value="1"/>
</dbReference>
<evidence type="ECO:0000256" key="3">
    <source>
        <dbReference type="ARBA" id="ARBA00023163"/>
    </source>
</evidence>
<dbReference type="AlphaFoldDB" id="A0A1X6ZY87"/>
<dbReference type="PROSITE" id="PS50949">
    <property type="entry name" value="HTH_GNTR"/>
    <property type="match status" value="1"/>
</dbReference>
<dbReference type="InterPro" id="IPR036388">
    <property type="entry name" value="WH-like_DNA-bd_sf"/>
</dbReference>